<protein>
    <submittedName>
        <fullName evidence="1">Uncharacterized protein</fullName>
    </submittedName>
</protein>
<evidence type="ECO:0000313" key="2">
    <source>
        <dbReference type="Proteomes" id="UP001057402"/>
    </source>
</evidence>
<evidence type="ECO:0000313" key="1">
    <source>
        <dbReference type="EMBL" id="KAI4338417.1"/>
    </source>
</evidence>
<dbReference type="EMBL" id="CM042886">
    <property type="protein sequence ID" value="KAI4338417.1"/>
    <property type="molecule type" value="Genomic_DNA"/>
</dbReference>
<comment type="caution">
    <text evidence="1">The sequence shown here is derived from an EMBL/GenBank/DDBJ whole genome shotgun (WGS) entry which is preliminary data.</text>
</comment>
<keyword evidence="2" id="KW-1185">Reference proteome</keyword>
<gene>
    <name evidence="1" type="ORF">MLD38_023481</name>
</gene>
<reference evidence="2" key="1">
    <citation type="journal article" date="2023" name="Front. Plant Sci.">
        <title>Chromosomal-level genome assembly of Melastoma candidum provides insights into trichome evolution.</title>
        <authorList>
            <person name="Zhong Y."/>
            <person name="Wu W."/>
            <person name="Sun C."/>
            <person name="Zou P."/>
            <person name="Liu Y."/>
            <person name="Dai S."/>
            <person name="Zhou R."/>
        </authorList>
    </citation>
    <scope>NUCLEOTIDE SEQUENCE [LARGE SCALE GENOMIC DNA]</scope>
</reference>
<dbReference type="Proteomes" id="UP001057402">
    <property type="component" value="Chromosome 7"/>
</dbReference>
<sequence>MGASLSACLRPPSLHVHPPPPGGHEWPSSLLHDPLDETLGHSFCYLPSSNRFLLHSPSDSIRFDRPAPASSVPPVFTDSTETALFKSISGASVGANALVPPSVTALRLHSLHDYAEYLSVPLAPVSGFCSGGGLARGNVFESTSSFRAVELQPVPRGEDGFFLSGPIERDAMSGRLVDGWLDGAAGPQVHFSAPLGGSSGDHGGVPGRKKRRRRTRKRGGISGIRNSLAGGFGEKKWVVPVRSFSGSREAKEREIVRSINFVESNSFARGGLEEENVEWASGKAGEDRVQVVVSEEQGWLFAGIYDGFNGPDAPEFLMDRLYRAVYLELQGLFWEDVSECGNDRSDGSNDDGSKEIPVEETIAIAAEASGRIDDEVEGVKIDASKDGFGGPMERRVKFESGVSEITLHRRRLWEFLADEDAEDGLDLSGSQRFAFSVDDAINVSNVEGSGVTRRRLLLSKLKHGLKDGHAKRLFPWRFGLKEKVDEAANNIMEEKDGKTRRRRKEGPVDHELVLRAMSRALEATEAAYLEMSGKVIDTHPELALMGSCLLVALMRDEDIYIMNVGDCRAIVAQLEERVSSSLSRDICKESTIEGIAEEGGSWGSSGRYKKGECEVSIHDMRLTALQLSADHSTGVEEEVTRIKNEHPDDSQCIVNGRVKGRLKVTRAFGAGFLKQPKLNAAVLEMFRNEYIGTAPYLSCTPALRHHKLCPRDQFLMLSSDGLYQYLTNEEVVAHVESFMEKFPKGDPAQHLIEEVLSRAAKKAGIGFRELLDIPQGDRRKYHDDVMVMVISLDGRIWKSSGKYI</sequence>
<proteinExistence type="predicted"/>
<organism evidence="1 2">
    <name type="scientific">Melastoma candidum</name>
    <dbReference type="NCBI Taxonomy" id="119954"/>
    <lineage>
        <taxon>Eukaryota</taxon>
        <taxon>Viridiplantae</taxon>
        <taxon>Streptophyta</taxon>
        <taxon>Embryophyta</taxon>
        <taxon>Tracheophyta</taxon>
        <taxon>Spermatophyta</taxon>
        <taxon>Magnoliopsida</taxon>
        <taxon>eudicotyledons</taxon>
        <taxon>Gunneridae</taxon>
        <taxon>Pentapetalae</taxon>
        <taxon>rosids</taxon>
        <taxon>malvids</taxon>
        <taxon>Myrtales</taxon>
        <taxon>Melastomataceae</taxon>
        <taxon>Melastomatoideae</taxon>
        <taxon>Melastomateae</taxon>
        <taxon>Melastoma</taxon>
    </lineage>
</organism>
<accession>A0ACB9NS05</accession>
<name>A0ACB9NS05_9MYRT</name>